<name>H3KD29_9BURK</name>
<comment type="caution">
    <text evidence="1">The sequence shown here is derived from an EMBL/GenBank/DDBJ whole genome shotgun (WGS) entry which is preliminary data.</text>
</comment>
<dbReference type="Proteomes" id="UP000004956">
    <property type="component" value="Unassembled WGS sequence"/>
</dbReference>
<organism evidence="1 2">
    <name type="scientific">Sutterella parvirubra YIT 11816</name>
    <dbReference type="NCBI Taxonomy" id="762967"/>
    <lineage>
        <taxon>Bacteria</taxon>
        <taxon>Pseudomonadati</taxon>
        <taxon>Pseudomonadota</taxon>
        <taxon>Betaproteobacteria</taxon>
        <taxon>Burkholderiales</taxon>
        <taxon>Sutterellaceae</taxon>
        <taxon>Sutterella</taxon>
    </lineage>
</organism>
<gene>
    <name evidence="1" type="ORF">HMPREF9440_00635</name>
</gene>
<dbReference type="AlphaFoldDB" id="H3KD29"/>
<evidence type="ECO:0008006" key="3">
    <source>
        <dbReference type="Google" id="ProtNLM"/>
    </source>
</evidence>
<sequence>AWRRAVATVRPELVMATHHSRYALSTHRWDAPLAHARESAAALNIPLAAPKVGEPIRL</sequence>
<keyword evidence="2" id="KW-1185">Reference proteome</keyword>
<feature type="non-terminal residue" evidence="1">
    <location>
        <position position="1"/>
    </location>
</feature>
<evidence type="ECO:0000313" key="2">
    <source>
        <dbReference type="Proteomes" id="UP000004956"/>
    </source>
</evidence>
<dbReference type="HOGENOM" id="CLU_2984025_0_0_4"/>
<dbReference type="EMBL" id="AFBQ01000080">
    <property type="protein sequence ID" value="EHY31967.1"/>
    <property type="molecule type" value="Genomic_DNA"/>
</dbReference>
<reference evidence="1 2" key="1">
    <citation type="submission" date="2011-11" db="EMBL/GenBank/DDBJ databases">
        <authorList>
            <person name="Weinstock G."/>
            <person name="Sodergren E."/>
            <person name="Clifton S."/>
            <person name="Fulton L."/>
            <person name="Fulton B."/>
            <person name="Courtney L."/>
            <person name="Fronick C."/>
            <person name="Harrison M."/>
            <person name="Strong C."/>
            <person name="Farmer C."/>
            <person name="Delahaunty K."/>
            <person name="Markovic C."/>
            <person name="Hall O."/>
            <person name="Minx P."/>
            <person name="Tomlinson C."/>
            <person name="Mitreva M."/>
            <person name="Hou S."/>
            <person name="Chen J."/>
            <person name="Wollam A."/>
            <person name="Pepin K.H."/>
            <person name="Johnson M."/>
            <person name="Bhonagiri V."/>
            <person name="Zhang X."/>
            <person name="Suruliraj S."/>
            <person name="Warren W."/>
            <person name="Chinwalla A."/>
            <person name="Mardis E.R."/>
            <person name="Wilson R.K."/>
        </authorList>
    </citation>
    <scope>NUCLEOTIDE SEQUENCE [LARGE SCALE GENOMIC DNA]</scope>
    <source>
        <strain evidence="1 2">YIT 11816</strain>
    </source>
</reference>
<accession>H3KD29</accession>
<protein>
    <recommendedName>
        <fullName evidence="3">Metallo-beta-lactamase domain-containing protein</fullName>
    </recommendedName>
</protein>
<dbReference type="PATRIC" id="fig|762967.3.peg.517"/>
<evidence type="ECO:0000313" key="1">
    <source>
        <dbReference type="EMBL" id="EHY31967.1"/>
    </source>
</evidence>
<proteinExistence type="predicted"/>